<evidence type="ECO:0000313" key="3">
    <source>
        <dbReference type="Proteomes" id="UP000626026"/>
    </source>
</evidence>
<sequence length="132" mass="14570">MRFSVDRLDHLVITVRDVEISASWYQRVLGMEREAFGEKLRTALRFGGQKINLRPAASDQVDWSSSRNAEIGTMDLCFIVAVGPDDIVTHLQECGVTIEDGPAPKVGALGPITSVYCRDPDGNLIEVSTYSR</sequence>
<evidence type="ECO:0000313" key="2">
    <source>
        <dbReference type="EMBL" id="MBC9209669.1"/>
    </source>
</evidence>
<dbReference type="SUPFAM" id="SSF54593">
    <property type="entry name" value="Glyoxalase/Bleomycin resistance protein/Dihydroxybiphenyl dioxygenase"/>
    <property type="match status" value="1"/>
</dbReference>
<dbReference type="PROSITE" id="PS51819">
    <property type="entry name" value="VOC"/>
    <property type="match status" value="1"/>
</dbReference>
<dbReference type="InterPro" id="IPR029068">
    <property type="entry name" value="Glyas_Bleomycin-R_OHBP_Dase"/>
</dbReference>
<dbReference type="Pfam" id="PF00903">
    <property type="entry name" value="Glyoxalase"/>
    <property type="match status" value="1"/>
</dbReference>
<gene>
    <name evidence="2" type="ORF">IBL26_22710</name>
</gene>
<dbReference type="InterPro" id="IPR050383">
    <property type="entry name" value="GlyoxalaseI/FosfomycinResist"/>
</dbReference>
<comment type="caution">
    <text evidence="2">The sequence shown here is derived from an EMBL/GenBank/DDBJ whole genome shotgun (WGS) entry which is preliminary data.</text>
</comment>
<proteinExistence type="predicted"/>
<dbReference type="PANTHER" id="PTHR21366">
    <property type="entry name" value="GLYOXALASE FAMILY PROTEIN"/>
    <property type="match status" value="1"/>
</dbReference>
<keyword evidence="3" id="KW-1185">Reference proteome</keyword>
<dbReference type="PANTHER" id="PTHR21366:SF31">
    <property type="entry name" value="METALLOTHIOL TRANSFERASE FOSB"/>
    <property type="match status" value="1"/>
</dbReference>
<dbReference type="InterPro" id="IPR004360">
    <property type="entry name" value="Glyas_Fos-R_dOase_dom"/>
</dbReference>
<dbReference type="CDD" id="cd07253">
    <property type="entry name" value="GLOD5"/>
    <property type="match status" value="1"/>
</dbReference>
<dbReference type="Proteomes" id="UP000626026">
    <property type="component" value="Unassembled WGS sequence"/>
</dbReference>
<dbReference type="InterPro" id="IPR037523">
    <property type="entry name" value="VOC_core"/>
</dbReference>
<name>A0ABR7RSR6_9PROT</name>
<organism evidence="2 3">
    <name type="scientific">Teichococcus aerophilus</name>
    <dbReference type="NCBI Taxonomy" id="1224513"/>
    <lineage>
        <taxon>Bacteria</taxon>
        <taxon>Pseudomonadati</taxon>
        <taxon>Pseudomonadota</taxon>
        <taxon>Alphaproteobacteria</taxon>
        <taxon>Acetobacterales</taxon>
        <taxon>Roseomonadaceae</taxon>
        <taxon>Roseomonas</taxon>
    </lineage>
</organism>
<protein>
    <submittedName>
        <fullName evidence="2">VOC family protein</fullName>
    </submittedName>
</protein>
<dbReference type="EMBL" id="JACTVA010000065">
    <property type="protein sequence ID" value="MBC9209669.1"/>
    <property type="molecule type" value="Genomic_DNA"/>
</dbReference>
<dbReference type="RefSeq" id="WP_187786797.1">
    <property type="nucleotide sequence ID" value="NZ_JACTVA010000065.1"/>
</dbReference>
<evidence type="ECO:0000259" key="1">
    <source>
        <dbReference type="PROSITE" id="PS51819"/>
    </source>
</evidence>
<accession>A0ABR7RSR6</accession>
<dbReference type="Gene3D" id="3.10.180.10">
    <property type="entry name" value="2,3-Dihydroxybiphenyl 1,2-Dioxygenase, domain 1"/>
    <property type="match status" value="1"/>
</dbReference>
<reference evidence="2 3" key="1">
    <citation type="journal article" date="2013" name="Int. J. Syst. Evol. Microbiol.">
        <title>Roseomonas aerophila sp. nov., isolated from air.</title>
        <authorList>
            <person name="Kim S.J."/>
            <person name="Weon H.Y."/>
            <person name="Ahn J.H."/>
            <person name="Hong S.B."/>
            <person name="Seok S.J."/>
            <person name="Whang K.S."/>
            <person name="Kwon S.W."/>
        </authorList>
    </citation>
    <scope>NUCLEOTIDE SEQUENCE [LARGE SCALE GENOMIC DNA]</scope>
    <source>
        <strain evidence="2 3">NBRC 108923</strain>
    </source>
</reference>
<feature type="domain" description="VOC" evidence="1">
    <location>
        <begin position="7"/>
        <end position="130"/>
    </location>
</feature>